<gene>
    <name evidence="1" type="ORF">LY79DRAFT_565205</name>
</gene>
<protein>
    <submittedName>
        <fullName evidence="1">Uncharacterized protein</fullName>
    </submittedName>
</protein>
<accession>A0AAD8PS94</accession>
<organism evidence="1 2">
    <name type="scientific">Colletotrichum navitas</name>
    <dbReference type="NCBI Taxonomy" id="681940"/>
    <lineage>
        <taxon>Eukaryota</taxon>
        <taxon>Fungi</taxon>
        <taxon>Dikarya</taxon>
        <taxon>Ascomycota</taxon>
        <taxon>Pezizomycotina</taxon>
        <taxon>Sordariomycetes</taxon>
        <taxon>Hypocreomycetidae</taxon>
        <taxon>Glomerellales</taxon>
        <taxon>Glomerellaceae</taxon>
        <taxon>Colletotrichum</taxon>
        <taxon>Colletotrichum graminicola species complex</taxon>
    </lineage>
</organism>
<name>A0AAD8PS94_9PEZI</name>
<dbReference type="EMBL" id="JAHLJV010000071">
    <property type="protein sequence ID" value="KAK1574759.1"/>
    <property type="molecule type" value="Genomic_DNA"/>
</dbReference>
<sequence length="169" mass="18467">MGPPPSHHPMKPDTAHQLLAGRFCTRSGSEVSSTLGPGLCSSHAFLYFAIGTLLNACPSYNAEGRSRERDTREGLELIQCSCHPLHGGTRGLMTSLLDNLYTLAIAAWEDEYNARSEGQTTRRRTTRNFDVLCLYIEQIGPTSACCNSLLAIVFCPRLPGESAFCDLLT</sequence>
<dbReference type="GeneID" id="85442960"/>
<keyword evidence="2" id="KW-1185">Reference proteome</keyword>
<proteinExistence type="predicted"/>
<dbReference type="Proteomes" id="UP001230504">
    <property type="component" value="Unassembled WGS sequence"/>
</dbReference>
<reference evidence="1" key="1">
    <citation type="submission" date="2021-06" db="EMBL/GenBank/DDBJ databases">
        <title>Comparative genomics, transcriptomics and evolutionary studies reveal genomic signatures of adaptation to plant cell wall in hemibiotrophic fungi.</title>
        <authorList>
            <consortium name="DOE Joint Genome Institute"/>
            <person name="Baroncelli R."/>
            <person name="Diaz J.F."/>
            <person name="Benocci T."/>
            <person name="Peng M."/>
            <person name="Battaglia E."/>
            <person name="Haridas S."/>
            <person name="Andreopoulos W."/>
            <person name="Labutti K."/>
            <person name="Pangilinan J."/>
            <person name="Floch G.L."/>
            <person name="Makela M.R."/>
            <person name="Henrissat B."/>
            <person name="Grigoriev I.V."/>
            <person name="Crouch J.A."/>
            <person name="De Vries R.P."/>
            <person name="Sukno S.A."/>
            <person name="Thon M.R."/>
        </authorList>
    </citation>
    <scope>NUCLEOTIDE SEQUENCE</scope>
    <source>
        <strain evidence="1">CBS 125086</strain>
    </source>
</reference>
<dbReference type="AlphaFoldDB" id="A0AAD8PS94"/>
<dbReference type="RefSeq" id="XP_060410244.1">
    <property type="nucleotide sequence ID" value="XM_060558720.1"/>
</dbReference>
<comment type="caution">
    <text evidence="1">The sequence shown here is derived from an EMBL/GenBank/DDBJ whole genome shotgun (WGS) entry which is preliminary data.</text>
</comment>
<evidence type="ECO:0000313" key="2">
    <source>
        <dbReference type="Proteomes" id="UP001230504"/>
    </source>
</evidence>
<evidence type="ECO:0000313" key="1">
    <source>
        <dbReference type="EMBL" id="KAK1574759.1"/>
    </source>
</evidence>